<name>A0ABP9WVS3_9CHLR</name>
<evidence type="ECO:0000313" key="3">
    <source>
        <dbReference type="Proteomes" id="UP001428290"/>
    </source>
</evidence>
<dbReference type="InterPro" id="IPR029058">
    <property type="entry name" value="AB_hydrolase_fold"/>
</dbReference>
<dbReference type="InterPro" id="IPR050228">
    <property type="entry name" value="Carboxylesterase_BioH"/>
</dbReference>
<sequence length="263" mass="28953">MSNNRLEYWQYLPKKPLYQRPLVLLHGAWHGAWCWQAAAHDFAERGFAVHTLSLRGHGSSSMPRLFNLVGLQHYIDDLLALVDTLQPAPIVVGHSLGGYVLQHALIQHQLPAAVLLASMPQTGPLGFTLRTIRNQPSVALRTLLTADGFSFVRTPALAKALFLRDNASAAQAQALHSQLSSESVKVLIDAILHKPEPSKIKTPIMVIAAERDRAFTLAEQRSLANAYQAPLIVVPQAGHDLMFDPAWPLVADAIEGWASRHQK</sequence>
<dbReference type="Proteomes" id="UP001428290">
    <property type="component" value="Unassembled WGS sequence"/>
</dbReference>
<accession>A0ABP9WVS3</accession>
<evidence type="ECO:0000313" key="2">
    <source>
        <dbReference type="EMBL" id="GAA5527235.1"/>
    </source>
</evidence>
<dbReference type="PANTHER" id="PTHR43194">
    <property type="entry name" value="HYDROLASE ALPHA/BETA FOLD FAMILY"/>
    <property type="match status" value="1"/>
</dbReference>
<organism evidence="2 3">
    <name type="scientific">Herpetosiphon gulosus</name>
    <dbReference type="NCBI Taxonomy" id="1973496"/>
    <lineage>
        <taxon>Bacteria</taxon>
        <taxon>Bacillati</taxon>
        <taxon>Chloroflexota</taxon>
        <taxon>Chloroflexia</taxon>
        <taxon>Herpetosiphonales</taxon>
        <taxon>Herpetosiphonaceae</taxon>
        <taxon>Herpetosiphon</taxon>
    </lineage>
</organism>
<dbReference type="SUPFAM" id="SSF53474">
    <property type="entry name" value="alpha/beta-Hydrolases"/>
    <property type="match status" value="1"/>
</dbReference>
<dbReference type="InterPro" id="IPR000073">
    <property type="entry name" value="AB_hydrolase_1"/>
</dbReference>
<dbReference type="PANTHER" id="PTHR43194:SF2">
    <property type="entry name" value="PEROXISOMAL MEMBRANE PROTEIN LPX1"/>
    <property type="match status" value="1"/>
</dbReference>
<dbReference type="RefSeq" id="WP_345720875.1">
    <property type="nucleotide sequence ID" value="NZ_BAABRU010000003.1"/>
</dbReference>
<proteinExistence type="predicted"/>
<reference evidence="2 3" key="1">
    <citation type="submission" date="2024-02" db="EMBL/GenBank/DDBJ databases">
        <title>Herpetosiphon gulosus NBRC 112829.</title>
        <authorList>
            <person name="Ichikawa N."/>
            <person name="Katano-Makiyama Y."/>
            <person name="Hidaka K."/>
        </authorList>
    </citation>
    <scope>NUCLEOTIDE SEQUENCE [LARGE SCALE GENOMIC DNA]</scope>
    <source>
        <strain evidence="2 3">NBRC 112829</strain>
    </source>
</reference>
<dbReference type="EMBL" id="BAABRU010000003">
    <property type="protein sequence ID" value="GAA5527235.1"/>
    <property type="molecule type" value="Genomic_DNA"/>
</dbReference>
<protein>
    <submittedName>
        <fullName evidence="2">2-succinyl-6-hydroxy-2, 4-cyclohexadiene-1-carboxylate synthase</fullName>
    </submittedName>
</protein>
<comment type="caution">
    <text evidence="2">The sequence shown here is derived from an EMBL/GenBank/DDBJ whole genome shotgun (WGS) entry which is preliminary data.</text>
</comment>
<feature type="domain" description="AB hydrolase-1" evidence="1">
    <location>
        <begin position="22"/>
        <end position="246"/>
    </location>
</feature>
<dbReference type="Gene3D" id="3.40.50.1820">
    <property type="entry name" value="alpha/beta hydrolase"/>
    <property type="match status" value="1"/>
</dbReference>
<evidence type="ECO:0000259" key="1">
    <source>
        <dbReference type="Pfam" id="PF12697"/>
    </source>
</evidence>
<gene>
    <name evidence="2" type="primary">menH_2</name>
    <name evidence="2" type="ORF">Hgul01_01019</name>
</gene>
<keyword evidence="3" id="KW-1185">Reference proteome</keyword>
<dbReference type="Pfam" id="PF12697">
    <property type="entry name" value="Abhydrolase_6"/>
    <property type="match status" value="1"/>
</dbReference>